<gene>
    <name evidence="1" type="ORF">HaLaN_29831</name>
</gene>
<protein>
    <submittedName>
        <fullName evidence="1">Uncharacterized protein</fullName>
    </submittedName>
</protein>
<dbReference type="Proteomes" id="UP000485058">
    <property type="component" value="Unassembled WGS sequence"/>
</dbReference>
<sequence>MQLKVTLQPCVTCWGAPCRPPAKISTHPELSQEGMPTSEYHLYKRQGCQAARCACCVKSTPAASTGWVEVHVEGEAVADERLAERAWPAEA</sequence>
<organism evidence="1 2">
    <name type="scientific">Haematococcus lacustris</name>
    <name type="common">Green alga</name>
    <name type="synonym">Haematococcus pluvialis</name>
    <dbReference type="NCBI Taxonomy" id="44745"/>
    <lineage>
        <taxon>Eukaryota</taxon>
        <taxon>Viridiplantae</taxon>
        <taxon>Chlorophyta</taxon>
        <taxon>core chlorophytes</taxon>
        <taxon>Chlorophyceae</taxon>
        <taxon>CS clade</taxon>
        <taxon>Chlamydomonadales</taxon>
        <taxon>Haematococcaceae</taxon>
        <taxon>Haematococcus</taxon>
    </lineage>
</organism>
<proteinExistence type="predicted"/>
<name>A0A6A0AGC2_HAELA</name>
<evidence type="ECO:0000313" key="2">
    <source>
        <dbReference type="Proteomes" id="UP000485058"/>
    </source>
</evidence>
<dbReference type="EMBL" id="BLLF01005221">
    <property type="protein sequence ID" value="GFH30897.1"/>
    <property type="molecule type" value="Genomic_DNA"/>
</dbReference>
<evidence type="ECO:0000313" key="1">
    <source>
        <dbReference type="EMBL" id="GFH30897.1"/>
    </source>
</evidence>
<keyword evidence="2" id="KW-1185">Reference proteome</keyword>
<comment type="caution">
    <text evidence="1">The sequence shown here is derived from an EMBL/GenBank/DDBJ whole genome shotgun (WGS) entry which is preliminary data.</text>
</comment>
<reference evidence="1 2" key="1">
    <citation type="submission" date="2020-02" db="EMBL/GenBank/DDBJ databases">
        <title>Draft genome sequence of Haematococcus lacustris strain NIES-144.</title>
        <authorList>
            <person name="Morimoto D."/>
            <person name="Nakagawa S."/>
            <person name="Yoshida T."/>
            <person name="Sawayama S."/>
        </authorList>
    </citation>
    <scope>NUCLEOTIDE SEQUENCE [LARGE SCALE GENOMIC DNA]</scope>
    <source>
        <strain evidence="1 2">NIES-144</strain>
    </source>
</reference>
<dbReference type="AlphaFoldDB" id="A0A6A0AGC2"/>
<accession>A0A6A0AGC2</accession>